<accession>A0A507B3P0</accession>
<feature type="compositionally biased region" description="Basic and acidic residues" evidence="1">
    <location>
        <begin position="219"/>
        <end position="234"/>
    </location>
</feature>
<feature type="region of interest" description="Disordered" evidence="1">
    <location>
        <begin position="290"/>
        <end position="320"/>
    </location>
</feature>
<feature type="region of interest" description="Disordered" evidence="1">
    <location>
        <begin position="1"/>
        <end position="259"/>
    </location>
</feature>
<dbReference type="Proteomes" id="UP000319257">
    <property type="component" value="Unassembled WGS sequence"/>
</dbReference>
<evidence type="ECO:0000313" key="2">
    <source>
        <dbReference type="EMBL" id="TPX14367.1"/>
    </source>
</evidence>
<gene>
    <name evidence="2" type="ORF">E0L32_005563</name>
</gene>
<feature type="compositionally biased region" description="Polar residues" evidence="1">
    <location>
        <begin position="302"/>
        <end position="319"/>
    </location>
</feature>
<feature type="compositionally biased region" description="Polar residues" evidence="1">
    <location>
        <begin position="236"/>
        <end position="248"/>
    </location>
</feature>
<sequence length="412" mass="44191">MPSHYNPNVSHDDAMSVARQLQQEQGRASQSPLNRNQAAREGPARRGNRIPSSGLGGPMGPRQTNAGNTRTGQQIYGNTPSSRTNTTATMRGGYQDGGHDRGRDRGRGRGRGAAPPANHSSTYSHMPDQRPQQDPSSSTSGPNIIYYSDTPAEPNHGGRNATGPSIIYYSDTPAKPNHGGGNVAQTDAQPQAQADRTTLDKTTIPATVEQEAQKPSIGHRNDKPVEAKVARDGRATNITQGQTHQPSDATLVPSRPRAAQNPPRLLEGNAALAQSMSSAGTAFCWNYSNEDEAPQPLAPTVTEPQSLETETQSLGSPGQDTPPAVVEHYLTHQYVPSQSYAARIEPIVIDTADGSIVCTCARQGQGRGLMGSRYANPNEVSITMERNFIHHCPVHPRADIYNQETPSTARHP</sequence>
<protein>
    <submittedName>
        <fullName evidence="2">Uncharacterized protein</fullName>
    </submittedName>
</protein>
<evidence type="ECO:0000256" key="1">
    <source>
        <dbReference type="SAM" id="MobiDB-lite"/>
    </source>
</evidence>
<feature type="compositionally biased region" description="Basic and acidic residues" evidence="1">
    <location>
        <begin position="97"/>
        <end position="107"/>
    </location>
</feature>
<comment type="caution">
    <text evidence="2">The sequence shown here is derived from an EMBL/GenBank/DDBJ whole genome shotgun (WGS) entry which is preliminary data.</text>
</comment>
<reference evidence="2 3" key="1">
    <citation type="submission" date="2019-06" db="EMBL/GenBank/DDBJ databases">
        <title>Draft genome sequence of the filamentous fungus Phialemoniopsis curvata isolated from diesel fuel.</title>
        <authorList>
            <person name="Varaljay V.A."/>
            <person name="Lyon W.J."/>
            <person name="Crouch A.L."/>
            <person name="Drake C.E."/>
            <person name="Hollomon J.M."/>
            <person name="Nadeau L.J."/>
            <person name="Nunn H.S."/>
            <person name="Stevenson B.S."/>
            <person name="Bojanowski C.L."/>
            <person name="Crookes-Goodson W.J."/>
        </authorList>
    </citation>
    <scope>NUCLEOTIDE SEQUENCE [LARGE SCALE GENOMIC DNA]</scope>
    <source>
        <strain evidence="2 3">D216</strain>
    </source>
</reference>
<dbReference type="InParanoid" id="A0A507B3P0"/>
<keyword evidence="3" id="KW-1185">Reference proteome</keyword>
<dbReference type="RefSeq" id="XP_030996078.1">
    <property type="nucleotide sequence ID" value="XM_031140098.1"/>
</dbReference>
<dbReference type="AlphaFoldDB" id="A0A507B3P0"/>
<evidence type="ECO:0000313" key="3">
    <source>
        <dbReference type="Proteomes" id="UP000319257"/>
    </source>
</evidence>
<feature type="compositionally biased region" description="Polar residues" evidence="1">
    <location>
        <begin position="118"/>
        <end position="142"/>
    </location>
</feature>
<dbReference type="EMBL" id="SKBQ01000029">
    <property type="protein sequence ID" value="TPX14367.1"/>
    <property type="molecule type" value="Genomic_DNA"/>
</dbReference>
<feature type="compositionally biased region" description="Low complexity" evidence="1">
    <location>
        <begin position="184"/>
        <end position="196"/>
    </location>
</feature>
<feature type="compositionally biased region" description="Polar residues" evidence="1">
    <location>
        <begin position="19"/>
        <end position="37"/>
    </location>
</feature>
<name>A0A507B3P0_9PEZI</name>
<proteinExistence type="predicted"/>
<organism evidence="2 3">
    <name type="scientific">Thyridium curvatum</name>
    <dbReference type="NCBI Taxonomy" id="1093900"/>
    <lineage>
        <taxon>Eukaryota</taxon>
        <taxon>Fungi</taxon>
        <taxon>Dikarya</taxon>
        <taxon>Ascomycota</taxon>
        <taxon>Pezizomycotina</taxon>
        <taxon>Sordariomycetes</taxon>
        <taxon>Sordariomycetidae</taxon>
        <taxon>Thyridiales</taxon>
        <taxon>Thyridiaceae</taxon>
        <taxon>Thyridium</taxon>
    </lineage>
</organism>
<feature type="compositionally biased region" description="Polar residues" evidence="1">
    <location>
        <begin position="62"/>
        <end position="89"/>
    </location>
</feature>
<dbReference type="GeneID" id="41973010"/>